<proteinExistence type="predicted"/>
<name>A0A511RK92_9DEIN</name>
<dbReference type="OrthoDB" id="9792301at2"/>
<accession>A0A511RK92</accession>
<dbReference type="AlphaFoldDB" id="A0A511RK92"/>
<dbReference type="Gene3D" id="3.10.129.10">
    <property type="entry name" value="Hotdog Thioesterase"/>
    <property type="match status" value="1"/>
</dbReference>
<dbReference type="InterPro" id="IPR029069">
    <property type="entry name" value="HotDog_dom_sf"/>
</dbReference>
<comment type="caution">
    <text evidence="2">The sequence shown here is derived from an EMBL/GenBank/DDBJ whole genome shotgun (WGS) entry which is preliminary data.</text>
</comment>
<sequence length="155" mass="17040">MRIAIQDTYPDDVAHCYGCGRLNPHGYQLKTYPAGEFTESRFTPEPYHTAIPGFVYGGLIASLIDCHSTGSAAIFKMRAEGKEPGSEEAPRFVTAHLEVDYLAPTPLGVELRLMGRQVEVKERKVVVDTEMFAGEKLVAKGHAVLVRMPETMAGQ</sequence>
<feature type="domain" description="Thioesterase" evidence="1">
    <location>
        <begin position="53"/>
        <end position="137"/>
    </location>
</feature>
<dbReference type="EMBL" id="BJXN01000009">
    <property type="protein sequence ID" value="GEM90063.1"/>
    <property type="molecule type" value="Genomic_DNA"/>
</dbReference>
<protein>
    <submittedName>
        <fullName evidence="2">Thioesterase</fullName>
    </submittedName>
</protein>
<reference evidence="2 3" key="1">
    <citation type="submission" date="2019-07" db="EMBL/GenBank/DDBJ databases">
        <title>Whole genome shotgun sequence of Oceanithermus desulfurans NBRC 100063.</title>
        <authorList>
            <person name="Hosoyama A."/>
            <person name="Uohara A."/>
            <person name="Ohji S."/>
            <person name="Ichikawa N."/>
        </authorList>
    </citation>
    <scope>NUCLEOTIDE SEQUENCE [LARGE SCALE GENOMIC DNA]</scope>
    <source>
        <strain evidence="2 3">NBRC 100063</strain>
    </source>
</reference>
<evidence type="ECO:0000313" key="2">
    <source>
        <dbReference type="EMBL" id="GEM90063.1"/>
    </source>
</evidence>
<gene>
    <name evidence="2" type="ORF">ODE01S_14970</name>
</gene>
<organism evidence="2 3">
    <name type="scientific">Oceanithermus desulfurans NBRC 100063</name>
    <dbReference type="NCBI Taxonomy" id="1227550"/>
    <lineage>
        <taxon>Bacteria</taxon>
        <taxon>Thermotogati</taxon>
        <taxon>Deinococcota</taxon>
        <taxon>Deinococci</taxon>
        <taxon>Thermales</taxon>
        <taxon>Thermaceae</taxon>
        <taxon>Oceanithermus</taxon>
    </lineage>
</organism>
<dbReference type="Proteomes" id="UP000321827">
    <property type="component" value="Unassembled WGS sequence"/>
</dbReference>
<evidence type="ECO:0000313" key="3">
    <source>
        <dbReference type="Proteomes" id="UP000321827"/>
    </source>
</evidence>
<dbReference type="InterPro" id="IPR006683">
    <property type="entry name" value="Thioestr_dom"/>
</dbReference>
<dbReference type="RefSeq" id="WP_147147473.1">
    <property type="nucleotide sequence ID" value="NZ_BJXN01000009.1"/>
</dbReference>
<dbReference type="CDD" id="cd03443">
    <property type="entry name" value="PaaI_thioesterase"/>
    <property type="match status" value="1"/>
</dbReference>
<evidence type="ECO:0000259" key="1">
    <source>
        <dbReference type="Pfam" id="PF03061"/>
    </source>
</evidence>
<dbReference type="SUPFAM" id="SSF54637">
    <property type="entry name" value="Thioesterase/thiol ester dehydrase-isomerase"/>
    <property type="match status" value="1"/>
</dbReference>
<dbReference type="Pfam" id="PF03061">
    <property type="entry name" value="4HBT"/>
    <property type="match status" value="1"/>
</dbReference>